<feature type="compositionally biased region" description="Low complexity" evidence="4">
    <location>
        <begin position="56"/>
        <end position="74"/>
    </location>
</feature>
<keyword evidence="3" id="KW-1015">Disulfide bond</keyword>
<feature type="region of interest" description="Disordered" evidence="4">
    <location>
        <begin position="38"/>
        <end position="117"/>
    </location>
</feature>
<accession>A0ABT5AZW2</accession>
<dbReference type="Proteomes" id="UP001217838">
    <property type="component" value="Unassembled WGS sequence"/>
</dbReference>
<evidence type="ECO:0000256" key="4">
    <source>
        <dbReference type="SAM" id="MobiDB-lite"/>
    </source>
</evidence>
<keyword evidence="7" id="KW-1185">Reference proteome</keyword>
<keyword evidence="1 5" id="KW-0732">Signal</keyword>
<feature type="signal peptide" evidence="5">
    <location>
        <begin position="1"/>
        <end position="19"/>
    </location>
</feature>
<protein>
    <recommendedName>
        <fullName evidence="8">Myxococcus cysteine-rich repeat-containing protein</fullName>
    </recommendedName>
</protein>
<evidence type="ECO:0000313" key="6">
    <source>
        <dbReference type="EMBL" id="MDC0667382.1"/>
    </source>
</evidence>
<comment type="caution">
    <text evidence="6">The sequence shown here is derived from an EMBL/GenBank/DDBJ whole genome shotgun (WGS) entry which is preliminary data.</text>
</comment>
<evidence type="ECO:0000256" key="2">
    <source>
        <dbReference type="ARBA" id="ARBA00022737"/>
    </source>
</evidence>
<reference evidence="6 7" key="1">
    <citation type="submission" date="2022-11" db="EMBL/GenBank/DDBJ databases">
        <title>Minimal conservation of predation-associated metabolite biosynthetic gene clusters underscores biosynthetic potential of Myxococcota including descriptions for ten novel species: Archangium lansinium sp. nov., Myxococcus landrumus sp. nov., Nannocystis bai.</title>
        <authorList>
            <person name="Ahearne A."/>
            <person name="Stevens C."/>
            <person name="Dowd S."/>
        </authorList>
    </citation>
    <scope>NUCLEOTIDE SEQUENCE [LARGE SCALE GENOMIC DNA]</scope>
    <source>
        <strain evidence="6 7">NCELM</strain>
    </source>
</reference>
<organism evidence="6 7">
    <name type="scientific">Nannocystis radixulma</name>
    <dbReference type="NCBI Taxonomy" id="2995305"/>
    <lineage>
        <taxon>Bacteria</taxon>
        <taxon>Pseudomonadati</taxon>
        <taxon>Myxococcota</taxon>
        <taxon>Polyangia</taxon>
        <taxon>Nannocystales</taxon>
        <taxon>Nannocystaceae</taxon>
        <taxon>Nannocystis</taxon>
    </lineage>
</organism>
<gene>
    <name evidence="6" type="ORF">POL58_06525</name>
</gene>
<dbReference type="NCBIfam" id="TIGR02232">
    <property type="entry name" value="myxo_disulf_rpt"/>
    <property type="match status" value="1"/>
</dbReference>
<evidence type="ECO:0000313" key="7">
    <source>
        <dbReference type="Proteomes" id="UP001217838"/>
    </source>
</evidence>
<dbReference type="RefSeq" id="WP_271995410.1">
    <property type="nucleotide sequence ID" value="NZ_JAQNDN010000002.1"/>
</dbReference>
<name>A0ABT5AZW2_9BACT</name>
<sequence>MLGLSWMHRSAWIALVAGAGGCQMLNPAFGLDSVTDGDGSTAGVSASAAPTEPVLTTSSDPTGTTDSGTSVGPDATASSEPQLTTTGVDTDDTGVDPSAPAGCGNGVPEAGEECDDGDGVDENDCTNACKAAVCGDGIVHVGLEQCDAGGQPSDACNQSCTFFTCGDGNLDPGEACDDGNAELFDGCTPGCQLTCNDGVFEPDREECDPSVVPFANFLGLCSDECELETCFRMTNTGDQDFVEPGWFDDCAEADGQRIAVLLRDQQGVKYLQAGKKTGFGEWGPDHMTSTAQPGEQWKLAKHDRKVPLADLLSDNPDPGPEFDVLYAFGADTAPKMQDAATCPSSLGDGYALAIVPNTDPNRARVLLMPFEGGSMARNLGGWLAAGPAVELAFSGEPMALCAANDPLVPFLGTVAVAVF</sequence>
<evidence type="ECO:0000256" key="3">
    <source>
        <dbReference type="ARBA" id="ARBA00023157"/>
    </source>
</evidence>
<evidence type="ECO:0000256" key="5">
    <source>
        <dbReference type="SAM" id="SignalP"/>
    </source>
</evidence>
<keyword evidence="2" id="KW-0677">Repeat</keyword>
<evidence type="ECO:0000256" key="1">
    <source>
        <dbReference type="ARBA" id="ARBA00022729"/>
    </source>
</evidence>
<evidence type="ECO:0008006" key="8">
    <source>
        <dbReference type="Google" id="ProtNLM"/>
    </source>
</evidence>
<proteinExistence type="predicted"/>
<feature type="chain" id="PRO_5047061095" description="Myxococcus cysteine-rich repeat-containing protein" evidence="5">
    <location>
        <begin position="20"/>
        <end position="419"/>
    </location>
</feature>
<dbReference type="InterPro" id="IPR011936">
    <property type="entry name" value="Myxo_disulph_rpt"/>
</dbReference>
<dbReference type="EMBL" id="JAQNDN010000002">
    <property type="protein sequence ID" value="MDC0667382.1"/>
    <property type="molecule type" value="Genomic_DNA"/>
</dbReference>